<dbReference type="GO" id="GO:0016236">
    <property type="term" value="P:macroautophagy"/>
    <property type="evidence" value="ECO:0007669"/>
    <property type="project" value="UniProtKB-ARBA"/>
</dbReference>
<dbReference type="InterPro" id="IPR036390">
    <property type="entry name" value="WH_DNA-bd_sf"/>
</dbReference>
<gene>
    <name evidence="8" type="ORF">CDAUBV1_LOCUS11652</name>
</gene>
<dbReference type="InterPro" id="IPR036388">
    <property type="entry name" value="WH-like_DNA-bd_sf"/>
</dbReference>
<dbReference type="InterPro" id="IPR008570">
    <property type="entry name" value="ESCRT-II_cplx_Vps25-sub"/>
</dbReference>
<evidence type="ECO:0000313" key="9">
    <source>
        <dbReference type="Proteomes" id="UP001497525"/>
    </source>
</evidence>
<dbReference type="AlphaFoldDB" id="A0AAV2TKI8"/>
<dbReference type="GO" id="GO:0005198">
    <property type="term" value="F:structural molecule activity"/>
    <property type="evidence" value="ECO:0007669"/>
    <property type="project" value="TreeGrafter"/>
</dbReference>
<protein>
    <recommendedName>
        <fullName evidence="3">Vacuolar protein-sorting-associated protein 25</fullName>
    </recommendedName>
    <alternativeName>
        <fullName evidence="7">ESCRT-II complex subunit VPS25</fullName>
    </alternativeName>
</protein>
<reference evidence="8" key="1">
    <citation type="submission" date="2024-06" db="EMBL/GenBank/DDBJ databases">
        <authorList>
            <person name="Liu X."/>
            <person name="Lenzi L."/>
            <person name="Haldenby T S."/>
            <person name="Uol C."/>
        </authorList>
    </citation>
    <scope>NUCLEOTIDE SEQUENCE</scope>
</reference>
<name>A0AAV2TKI8_CALDB</name>
<keyword evidence="6" id="KW-0653">Protein transport</keyword>
<dbReference type="FunFam" id="1.10.10.10:FF:000141">
    <property type="entry name" value="vacuolar protein-sorting-associated protein 25"/>
    <property type="match status" value="1"/>
</dbReference>
<sequence length="178" mass="20683">MSAKQFEWPWQYSFPPFFTLQPNIETRRKQQDAWCQLVLDYFKSKNQYTISVASVRDSSCPLFNNKEIQRSANSELINSVLKELHKRGNLEWTDKTRKSARIIWRTAEEWADEIAKWARSTGHGNSVCTLYELTEGEDTEQESFHGLDTSILIEALECLQKRGRAELMGDEGVKFLSP</sequence>
<evidence type="ECO:0000256" key="4">
    <source>
        <dbReference type="ARBA" id="ARBA00022448"/>
    </source>
</evidence>
<dbReference type="PANTHER" id="PTHR13149:SF0">
    <property type="entry name" value="VACUOLAR PROTEIN-SORTING-ASSOCIATED PROTEIN 25"/>
    <property type="match status" value="1"/>
</dbReference>
<evidence type="ECO:0000256" key="1">
    <source>
        <dbReference type="ARBA" id="ARBA00004496"/>
    </source>
</evidence>
<dbReference type="Gene3D" id="1.10.10.10">
    <property type="entry name" value="Winged helix-like DNA-binding domain superfamily/Winged helix DNA-binding domain"/>
    <property type="match status" value="1"/>
</dbReference>
<dbReference type="PANTHER" id="PTHR13149">
    <property type="entry name" value="VACUOLAR PROTEIN SORTING-ASSOCIATED PROTEIN VPS25"/>
    <property type="match status" value="1"/>
</dbReference>
<comment type="similarity">
    <text evidence="2">Belongs to the VPS25 family.</text>
</comment>
<proteinExistence type="inferred from homology"/>
<comment type="caution">
    <text evidence="8">The sequence shown here is derived from an EMBL/GenBank/DDBJ whole genome shotgun (WGS) entry which is preliminary data.</text>
</comment>
<dbReference type="FunFam" id="1.10.10.570:FF:000003">
    <property type="entry name" value="Vacuolar protein-sorting-associated protein 25"/>
    <property type="match status" value="1"/>
</dbReference>
<dbReference type="GO" id="GO:0043328">
    <property type="term" value="P:protein transport to vacuole involved in ubiquitin-dependent protein catabolic process via the multivesicular body sorting pathway"/>
    <property type="evidence" value="ECO:0007669"/>
    <property type="project" value="TreeGrafter"/>
</dbReference>
<dbReference type="Pfam" id="PF05871">
    <property type="entry name" value="ESCRT-II"/>
    <property type="match status" value="1"/>
</dbReference>
<comment type="subcellular location">
    <subcellularLocation>
        <location evidence="1">Cytoplasm</location>
    </subcellularLocation>
</comment>
<dbReference type="EMBL" id="CAXLJL010000379">
    <property type="protein sequence ID" value="CAL5137331.1"/>
    <property type="molecule type" value="Genomic_DNA"/>
</dbReference>
<keyword evidence="5" id="KW-0963">Cytoplasm</keyword>
<evidence type="ECO:0000256" key="7">
    <source>
        <dbReference type="ARBA" id="ARBA00030094"/>
    </source>
</evidence>
<dbReference type="GO" id="GO:0042803">
    <property type="term" value="F:protein homodimerization activity"/>
    <property type="evidence" value="ECO:0007669"/>
    <property type="project" value="TreeGrafter"/>
</dbReference>
<evidence type="ECO:0000256" key="5">
    <source>
        <dbReference type="ARBA" id="ARBA00022490"/>
    </source>
</evidence>
<dbReference type="Proteomes" id="UP001497525">
    <property type="component" value="Unassembled WGS sequence"/>
</dbReference>
<keyword evidence="4" id="KW-0813">Transport</keyword>
<evidence type="ECO:0000313" key="8">
    <source>
        <dbReference type="EMBL" id="CAL5137331.1"/>
    </source>
</evidence>
<dbReference type="Gene3D" id="1.10.10.570">
    <property type="entry name" value="Winged helix' DNA-binding domain. Chain C. Domain 1"/>
    <property type="match status" value="1"/>
</dbReference>
<evidence type="ECO:0000256" key="2">
    <source>
        <dbReference type="ARBA" id="ARBA00009674"/>
    </source>
</evidence>
<dbReference type="InterPro" id="IPR014041">
    <property type="entry name" value="ESCRT-II_cplx_Vps25-sub_N"/>
</dbReference>
<organism evidence="8 9">
    <name type="scientific">Calicophoron daubneyi</name>
    <name type="common">Rumen fluke</name>
    <name type="synonym">Paramphistomum daubneyi</name>
    <dbReference type="NCBI Taxonomy" id="300641"/>
    <lineage>
        <taxon>Eukaryota</taxon>
        <taxon>Metazoa</taxon>
        <taxon>Spiralia</taxon>
        <taxon>Lophotrochozoa</taxon>
        <taxon>Platyhelminthes</taxon>
        <taxon>Trematoda</taxon>
        <taxon>Digenea</taxon>
        <taxon>Plagiorchiida</taxon>
        <taxon>Pronocephalata</taxon>
        <taxon>Paramphistomoidea</taxon>
        <taxon>Paramphistomidae</taxon>
        <taxon>Calicophoron</taxon>
    </lineage>
</organism>
<dbReference type="SUPFAM" id="SSF46785">
    <property type="entry name" value="Winged helix' DNA-binding domain"/>
    <property type="match status" value="2"/>
</dbReference>
<evidence type="ECO:0000256" key="6">
    <source>
        <dbReference type="ARBA" id="ARBA00022927"/>
    </source>
</evidence>
<dbReference type="GO" id="GO:0000814">
    <property type="term" value="C:ESCRT II complex"/>
    <property type="evidence" value="ECO:0007669"/>
    <property type="project" value="InterPro"/>
</dbReference>
<evidence type="ECO:0000256" key="3">
    <source>
        <dbReference type="ARBA" id="ARBA00017934"/>
    </source>
</evidence>
<accession>A0AAV2TKI8</accession>